<dbReference type="KEGG" id="tbg:TbgDal_XI7370"/>
<name>D0A7G8_TRYB9</name>
<gene>
    <name evidence="2" type="ORF">TbgDal_XI7370</name>
</gene>
<dbReference type="Proteomes" id="UP000002316">
    <property type="component" value="Chromosome 11"/>
</dbReference>
<dbReference type="RefSeq" id="XP_011779883.1">
    <property type="nucleotide sequence ID" value="XM_011781581.1"/>
</dbReference>
<evidence type="ECO:0000313" key="2">
    <source>
        <dbReference type="EMBL" id="CBH17619.1"/>
    </source>
</evidence>
<reference evidence="3" key="1">
    <citation type="journal article" date="2010" name="PLoS Negl. Trop. Dis.">
        <title>The genome sequence of Trypanosoma brucei gambiense, causative agent of chronic human african trypanosomiasis.</title>
        <authorList>
            <person name="Jackson A.P."/>
            <person name="Sanders M."/>
            <person name="Berry A."/>
            <person name="McQuillan J."/>
            <person name="Aslett M.A."/>
            <person name="Quail M.A."/>
            <person name="Chukualim B."/>
            <person name="Capewell P."/>
            <person name="MacLeod A."/>
            <person name="Melville S.E."/>
            <person name="Gibson W."/>
            <person name="Barry J.D."/>
            <person name="Berriman M."/>
            <person name="Hertz-Fowler C."/>
        </authorList>
    </citation>
    <scope>NUCLEOTIDE SEQUENCE [LARGE SCALE GENOMIC DNA]</scope>
    <source>
        <strain evidence="3">MHOM/CI/86/DAL972</strain>
    </source>
</reference>
<feature type="transmembrane region" description="Helical" evidence="1">
    <location>
        <begin position="25"/>
        <end position="48"/>
    </location>
</feature>
<dbReference type="AlphaFoldDB" id="D0A7G8"/>
<keyword evidence="1" id="KW-0472">Membrane</keyword>
<dbReference type="OrthoDB" id="243129at2759"/>
<evidence type="ECO:0000256" key="1">
    <source>
        <dbReference type="SAM" id="Phobius"/>
    </source>
</evidence>
<protein>
    <submittedName>
        <fullName evidence="2">Uncharacterized protein</fullName>
    </submittedName>
</protein>
<dbReference type="EMBL" id="FN554974">
    <property type="protein sequence ID" value="CBH17619.1"/>
    <property type="molecule type" value="Genomic_DNA"/>
</dbReference>
<dbReference type="GeneID" id="23867760"/>
<accession>D0A7G8</accession>
<evidence type="ECO:0000313" key="3">
    <source>
        <dbReference type="Proteomes" id="UP000002316"/>
    </source>
</evidence>
<organism evidence="2 3">
    <name type="scientific">Trypanosoma brucei gambiense (strain MHOM/CI/86/DAL972)</name>
    <dbReference type="NCBI Taxonomy" id="679716"/>
    <lineage>
        <taxon>Eukaryota</taxon>
        <taxon>Discoba</taxon>
        <taxon>Euglenozoa</taxon>
        <taxon>Kinetoplastea</taxon>
        <taxon>Metakinetoplastina</taxon>
        <taxon>Trypanosomatida</taxon>
        <taxon>Trypanosomatidae</taxon>
        <taxon>Trypanosoma</taxon>
    </lineage>
</organism>
<proteinExistence type="predicted"/>
<sequence>MAEAYVPTDTPSVLVRCSSFVYRSYFYFFFFFRILSFFGLCTCFHRIVTKVEFMQLRHELKFAGYGADKSTVLLGDNTSVTHCLQPIWKGEEVKVCVDGVNGNDGSSAESDFVESECSESYVSSASSCSYRGGSPYESNFSGCTSSPRIGRSNLQGCREDDAVAGVGTHDGQDMTSVSFPVHGTLLSIRDPALTGGLLFQLHLADKEHTPYAEACRTAVVLGYSEQGEVFLLPVPSPCMTKKPSYYQSTPLLQLSLSELREYYSWGDNQLLEPTCDDVQSWELPHLGGFMVRPAFEHMWLATVFAVASDRLYYLSAWSAFVQFVGVAWGLPWVRKFPVNIPEGDPIVSFVAPLVGCNCGRSLREVYGLRELRRREQQGSTDVGTVPVPPGPVANADSSGWREFLRELQEVVGDAVADWSQLPAAAEHCDSKETTPPTSAAVTAAERLREDDGQLTSSYVVGKRSGDGGLLSEASVGVVPAVESMLRSFGTEVQQDIGRNISKDTGLPSPFLFTLFLKAVAYWKSNLLTEEQQSSQPLAFIDYYGTNPHERFVEAIDLLRVHQSKFLSETRPNARSSGNYCDQCVGPWTVQRIVRMLAEPAVTN</sequence>
<dbReference type="VEuPathDB" id="TriTrypDB:Tbg972.11.7370"/>
<keyword evidence="1" id="KW-1133">Transmembrane helix</keyword>
<keyword evidence="1" id="KW-0812">Transmembrane</keyword>